<keyword evidence="1" id="KW-0694">RNA-binding</keyword>
<feature type="domain" description="RRM" evidence="2">
    <location>
        <begin position="79"/>
        <end position="157"/>
    </location>
</feature>
<dbReference type="Proteomes" id="UP000612585">
    <property type="component" value="Unassembled WGS sequence"/>
</dbReference>
<dbReference type="AlphaFoldDB" id="A0A8J3ZBZ6"/>
<dbReference type="PROSITE" id="PS50102">
    <property type="entry name" value="RRM"/>
    <property type="match status" value="1"/>
</dbReference>
<dbReference type="GO" id="GO:0003723">
    <property type="term" value="F:RNA binding"/>
    <property type="evidence" value="ECO:0007669"/>
    <property type="project" value="UniProtKB-KW"/>
</dbReference>
<dbReference type="InterPro" id="IPR012677">
    <property type="entry name" value="Nucleotide-bd_a/b_plait_sf"/>
</dbReference>
<name>A0A8J3ZBZ6_9ACTN</name>
<protein>
    <recommendedName>
        <fullName evidence="2">RRM domain-containing protein</fullName>
    </recommendedName>
</protein>
<keyword evidence="4" id="KW-1185">Reference proteome</keyword>
<proteinExistence type="predicted"/>
<evidence type="ECO:0000259" key="2">
    <source>
        <dbReference type="PROSITE" id="PS50102"/>
    </source>
</evidence>
<dbReference type="Pfam" id="PF00076">
    <property type="entry name" value="RRM_1"/>
    <property type="match status" value="1"/>
</dbReference>
<evidence type="ECO:0000313" key="4">
    <source>
        <dbReference type="Proteomes" id="UP000612585"/>
    </source>
</evidence>
<dbReference type="PANTHER" id="PTHR48024:SF56">
    <property type="entry name" value="HETEROGENEOUS NUCLEAR RIBONUCLEOPROTEIN A0"/>
    <property type="match status" value="1"/>
</dbReference>
<sequence length="168" mass="18299">MNPTSSPCLDRVAGTKSKIIVFDKAFNRFAEAERWIRWDASTSNGLTHLGTLRVVNSGSAPPTAGTPTGMGADSFGPGKELFVGALSYSSTNEILANHFAKFGEVVSAAVIVDRDTMRSKGFAFVEMRTREDAERAVDGLNDQELDGRRVSVNFARPMPPRSPRSNRF</sequence>
<dbReference type="SMART" id="SM00360">
    <property type="entry name" value="RRM"/>
    <property type="match status" value="1"/>
</dbReference>
<dbReference type="RefSeq" id="WP_204000421.1">
    <property type="nucleotide sequence ID" value="NZ_BOPG01000044.1"/>
</dbReference>
<evidence type="ECO:0000313" key="3">
    <source>
        <dbReference type="EMBL" id="GIJ58920.1"/>
    </source>
</evidence>
<gene>
    <name evidence="3" type="ORF">Vau01_064360</name>
</gene>
<dbReference type="SUPFAM" id="SSF54928">
    <property type="entry name" value="RNA-binding domain, RBD"/>
    <property type="match status" value="1"/>
</dbReference>
<reference evidence="3" key="1">
    <citation type="submission" date="2021-01" db="EMBL/GenBank/DDBJ databases">
        <title>Whole genome shotgun sequence of Virgisporangium aurantiacum NBRC 16421.</title>
        <authorList>
            <person name="Komaki H."/>
            <person name="Tamura T."/>
        </authorList>
    </citation>
    <scope>NUCLEOTIDE SEQUENCE</scope>
    <source>
        <strain evidence="3">NBRC 16421</strain>
    </source>
</reference>
<dbReference type="PANTHER" id="PTHR48024">
    <property type="entry name" value="GEO13361P1-RELATED"/>
    <property type="match status" value="1"/>
</dbReference>
<dbReference type="Gene3D" id="3.30.70.330">
    <property type="match status" value="1"/>
</dbReference>
<accession>A0A8J3ZBZ6</accession>
<dbReference type="InterPro" id="IPR048289">
    <property type="entry name" value="RRM2_NsCP33-like"/>
</dbReference>
<dbReference type="InterPro" id="IPR000504">
    <property type="entry name" value="RRM_dom"/>
</dbReference>
<dbReference type="InterPro" id="IPR035979">
    <property type="entry name" value="RBD_domain_sf"/>
</dbReference>
<evidence type="ECO:0000256" key="1">
    <source>
        <dbReference type="ARBA" id="ARBA00022884"/>
    </source>
</evidence>
<dbReference type="CDD" id="cd21608">
    <property type="entry name" value="RRM2_NsCP33_like"/>
    <property type="match status" value="1"/>
</dbReference>
<dbReference type="InterPro" id="IPR050886">
    <property type="entry name" value="RNA-binding_reg"/>
</dbReference>
<dbReference type="EMBL" id="BOPG01000044">
    <property type="protein sequence ID" value="GIJ58920.1"/>
    <property type="molecule type" value="Genomic_DNA"/>
</dbReference>
<comment type="caution">
    <text evidence="3">The sequence shown here is derived from an EMBL/GenBank/DDBJ whole genome shotgun (WGS) entry which is preliminary data.</text>
</comment>
<organism evidence="3 4">
    <name type="scientific">Virgisporangium aurantiacum</name>
    <dbReference type="NCBI Taxonomy" id="175570"/>
    <lineage>
        <taxon>Bacteria</taxon>
        <taxon>Bacillati</taxon>
        <taxon>Actinomycetota</taxon>
        <taxon>Actinomycetes</taxon>
        <taxon>Micromonosporales</taxon>
        <taxon>Micromonosporaceae</taxon>
        <taxon>Virgisporangium</taxon>
    </lineage>
</organism>